<reference evidence="3" key="1">
    <citation type="submission" date="2018-04" db="EMBL/GenBank/DDBJ databases">
        <authorList>
            <person name="Go L.Y."/>
            <person name="Mitchell J.A."/>
        </authorList>
    </citation>
    <scope>NUCLEOTIDE SEQUENCE</scope>
    <source>
        <tissue evidence="3">Whole organism</tissue>
    </source>
</reference>
<dbReference type="EMBL" id="UFQT01002245">
    <property type="protein sequence ID" value="SSX33020.1"/>
    <property type="molecule type" value="Genomic_DNA"/>
</dbReference>
<dbReference type="OMA" id="GRKHKFG"/>
<name>A0A336MSF2_CULSO</name>
<feature type="chain" id="PRO_5036062399" evidence="2">
    <location>
        <begin position="19"/>
        <end position="248"/>
    </location>
</feature>
<dbReference type="Pfam" id="PF07898">
    <property type="entry name" value="DUF1676"/>
    <property type="match status" value="1"/>
</dbReference>
<keyword evidence="1" id="KW-1133">Transmembrane helix</keyword>
<evidence type="ECO:0000256" key="2">
    <source>
        <dbReference type="SAM" id="SignalP"/>
    </source>
</evidence>
<organism evidence="4">
    <name type="scientific">Culicoides sonorensis</name>
    <name type="common">Biting midge</name>
    <dbReference type="NCBI Taxonomy" id="179676"/>
    <lineage>
        <taxon>Eukaryota</taxon>
        <taxon>Metazoa</taxon>
        <taxon>Ecdysozoa</taxon>
        <taxon>Arthropoda</taxon>
        <taxon>Hexapoda</taxon>
        <taxon>Insecta</taxon>
        <taxon>Pterygota</taxon>
        <taxon>Neoptera</taxon>
        <taxon>Endopterygota</taxon>
        <taxon>Diptera</taxon>
        <taxon>Nematocera</taxon>
        <taxon>Chironomoidea</taxon>
        <taxon>Ceratopogonidae</taxon>
        <taxon>Ceratopogoninae</taxon>
        <taxon>Culicoides</taxon>
        <taxon>Monoculicoides</taxon>
    </lineage>
</organism>
<keyword evidence="2" id="KW-0732">Signal</keyword>
<protein>
    <submittedName>
        <fullName evidence="4">CSON005813 protein</fullName>
    </submittedName>
</protein>
<evidence type="ECO:0000313" key="3">
    <source>
        <dbReference type="EMBL" id="SSX13593.1"/>
    </source>
</evidence>
<dbReference type="PANTHER" id="PTHR21879">
    <property type="entry name" value="FI03362P-RELATED-RELATED"/>
    <property type="match status" value="1"/>
</dbReference>
<dbReference type="GO" id="GO:0016020">
    <property type="term" value="C:membrane"/>
    <property type="evidence" value="ECO:0007669"/>
    <property type="project" value="TreeGrafter"/>
</dbReference>
<keyword evidence="1" id="KW-0812">Transmembrane</keyword>
<evidence type="ECO:0000313" key="4">
    <source>
        <dbReference type="EMBL" id="SSX33020.1"/>
    </source>
</evidence>
<accession>A0A336MSF2</accession>
<dbReference type="VEuPathDB" id="VectorBase:CSON005813"/>
<dbReference type="PANTHER" id="PTHR21879:SF9">
    <property type="entry name" value="OSIRIS 16"/>
    <property type="match status" value="1"/>
</dbReference>
<dbReference type="InterPro" id="IPR012464">
    <property type="entry name" value="DUF1676"/>
</dbReference>
<evidence type="ECO:0000256" key="1">
    <source>
        <dbReference type="SAM" id="Phobius"/>
    </source>
</evidence>
<reference evidence="4" key="2">
    <citation type="submission" date="2018-07" db="EMBL/GenBank/DDBJ databases">
        <authorList>
            <person name="Quirk P.G."/>
            <person name="Krulwich T.A."/>
        </authorList>
    </citation>
    <scope>NUCLEOTIDE SEQUENCE</scope>
</reference>
<dbReference type="EMBL" id="UFQS01002245">
    <property type="protein sequence ID" value="SSX13593.1"/>
    <property type="molecule type" value="Genomic_DNA"/>
</dbReference>
<dbReference type="AlphaFoldDB" id="A0A336MSF2"/>
<proteinExistence type="predicted"/>
<keyword evidence="1" id="KW-0472">Membrane</keyword>
<gene>
    <name evidence="4" type="primary">CSON005813</name>
</gene>
<feature type="signal peptide" evidence="2">
    <location>
        <begin position="1"/>
        <end position="18"/>
    </location>
</feature>
<sequence length="248" mass="27422">MIIIYFAIFSIFSKTVWTKTENLNFNNEKENAFSLKECKNKYSELCFKIDMIHIIEKLSNIKEINILRSLSIVKESLLNDTTSEEIVNEMAKNFPNDSTKRINEYLIAKISNYFRSRSIRIKFLNDASENIIGRKGGAGGLGGGGKKGYDALFAAALMMKGTLMAAGLGALALLAGKALMAALMALTLSAIVGLKSLSSGHKSTTYEIIAKPHYTHSNSHSQTVEDHHHGLGNYHTGYARASNFFEKK</sequence>
<feature type="transmembrane region" description="Helical" evidence="1">
    <location>
        <begin position="151"/>
        <end position="172"/>
    </location>
</feature>